<evidence type="ECO:0000313" key="3">
    <source>
        <dbReference type="EMBL" id="KAF2856730.1"/>
    </source>
</evidence>
<evidence type="ECO:0000256" key="2">
    <source>
        <dbReference type="SAM" id="MobiDB-lite"/>
    </source>
</evidence>
<evidence type="ECO:0000256" key="1">
    <source>
        <dbReference type="SAM" id="Coils"/>
    </source>
</evidence>
<accession>A0A6A7BMQ3</accession>
<feature type="region of interest" description="Disordered" evidence="2">
    <location>
        <begin position="419"/>
        <end position="485"/>
    </location>
</feature>
<feature type="region of interest" description="Disordered" evidence="2">
    <location>
        <begin position="1"/>
        <end position="41"/>
    </location>
</feature>
<dbReference type="AlphaFoldDB" id="A0A6A7BMQ3"/>
<reference evidence="3" key="1">
    <citation type="submission" date="2020-01" db="EMBL/GenBank/DDBJ databases">
        <authorList>
            <consortium name="DOE Joint Genome Institute"/>
            <person name="Haridas S."/>
            <person name="Albert R."/>
            <person name="Binder M."/>
            <person name="Bloem J."/>
            <person name="Labutti K."/>
            <person name="Salamov A."/>
            <person name="Andreopoulos B."/>
            <person name="Baker S.E."/>
            <person name="Barry K."/>
            <person name="Bills G."/>
            <person name="Bluhm B.H."/>
            <person name="Cannon C."/>
            <person name="Castanera R."/>
            <person name="Culley D.E."/>
            <person name="Daum C."/>
            <person name="Ezra D."/>
            <person name="Gonzalez J.B."/>
            <person name="Henrissat B."/>
            <person name="Kuo A."/>
            <person name="Liang C."/>
            <person name="Lipzen A."/>
            <person name="Lutzoni F."/>
            <person name="Magnuson J."/>
            <person name="Mondo S."/>
            <person name="Nolan M."/>
            <person name="Ohm R."/>
            <person name="Pangilinan J."/>
            <person name="Park H.-J."/>
            <person name="Ramirez L."/>
            <person name="Alfaro M."/>
            <person name="Sun H."/>
            <person name="Tritt A."/>
            <person name="Yoshinaga Y."/>
            <person name="Zwiers L.-H."/>
            <person name="Turgeon B.G."/>
            <person name="Goodwin S.B."/>
            <person name="Spatafora J.W."/>
            <person name="Crous P.W."/>
            <person name="Grigoriev I.V."/>
        </authorList>
    </citation>
    <scope>NUCLEOTIDE SEQUENCE</scope>
    <source>
        <strain evidence="3">IPT5</strain>
    </source>
</reference>
<keyword evidence="4" id="KW-1185">Reference proteome</keyword>
<feature type="compositionally biased region" description="Basic and acidic residues" evidence="2">
    <location>
        <begin position="32"/>
        <end position="41"/>
    </location>
</feature>
<dbReference type="OrthoDB" id="3799474at2759"/>
<feature type="coiled-coil region" evidence="1">
    <location>
        <begin position="270"/>
        <end position="323"/>
    </location>
</feature>
<gene>
    <name evidence="3" type="ORF">T440DRAFT_474094</name>
</gene>
<sequence length="485" mass="54539">MVSSSDPDEYDRSKFATGGTSHNILGLGCNEDAYKDSNEARGSRAYARIHTEHHNATVPRPILKAQLSGSELGSSPLQLGGQRKGPRRSRLPVSYANTSQPLNGSGLFEPYPQQHDGNAGHDDDHAIRRAIELSLADQAAAASPGRPSTPVDELDVQDDLIIVKSRSLFTTANTTASTSATPYAPLANIIDSMNATAEDLENRAGQNTSGNLWELTGLVREWEETITRVKHRMDAAEHGRHEDLQMHIKFDAETSEAHRRQINRMKWTLREKLRDMKTEWERKLEQQKEEYEITLKNQIEVYKKQLEEQKQVYEKEIALQTVEAGDAEPSKGHRGRTRSRALSPSPTITMRPRTDITVPSKHTNDHREYEADQTPTKILGQRKSNYVTLSITTLPETTSGKADDQNSEAWGSEISQASNAHSYQHKNNTERRAPPDLQSRQGQHKRDRPVGNDGIETSNCTSRSPEKRKRNEENRSWSPKKTKSK</sequence>
<organism evidence="3 4">
    <name type="scientific">Plenodomus tracheiphilus IPT5</name>
    <dbReference type="NCBI Taxonomy" id="1408161"/>
    <lineage>
        <taxon>Eukaryota</taxon>
        <taxon>Fungi</taxon>
        <taxon>Dikarya</taxon>
        <taxon>Ascomycota</taxon>
        <taxon>Pezizomycotina</taxon>
        <taxon>Dothideomycetes</taxon>
        <taxon>Pleosporomycetidae</taxon>
        <taxon>Pleosporales</taxon>
        <taxon>Pleosporineae</taxon>
        <taxon>Leptosphaeriaceae</taxon>
        <taxon>Plenodomus</taxon>
    </lineage>
</organism>
<proteinExistence type="predicted"/>
<feature type="region of interest" description="Disordered" evidence="2">
    <location>
        <begin position="323"/>
        <end position="381"/>
    </location>
</feature>
<dbReference type="EMBL" id="MU006288">
    <property type="protein sequence ID" value="KAF2856730.1"/>
    <property type="molecule type" value="Genomic_DNA"/>
</dbReference>
<keyword evidence="1" id="KW-0175">Coiled coil</keyword>
<dbReference type="Proteomes" id="UP000799423">
    <property type="component" value="Unassembled WGS sequence"/>
</dbReference>
<feature type="region of interest" description="Disordered" evidence="2">
    <location>
        <begin position="71"/>
        <end position="103"/>
    </location>
</feature>
<name>A0A6A7BMQ3_9PLEO</name>
<protein>
    <submittedName>
        <fullName evidence="3">Uncharacterized protein</fullName>
    </submittedName>
</protein>
<evidence type="ECO:0000313" key="4">
    <source>
        <dbReference type="Proteomes" id="UP000799423"/>
    </source>
</evidence>